<gene>
    <name evidence="5" type="ORF">BHQ10_005553</name>
</gene>
<feature type="coiled-coil region" evidence="3">
    <location>
        <begin position="91"/>
        <end position="118"/>
    </location>
</feature>
<dbReference type="PANTHER" id="PTHR13073">
    <property type="entry name" value="BLOC-1 COMPLEX SUBUNIT 1"/>
    <property type="match status" value="1"/>
</dbReference>
<feature type="compositionally biased region" description="Low complexity" evidence="4">
    <location>
        <begin position="12"/>
        <end position="48"/>
    </location>
</feature>
<evidence type="ECO:0000256" key="2">
    <source>
        <dbReference type="ARBA" id="ARBA00019577"/>
    </source>
</evidence>
<name>A0A364L1D3_TALAM</name>
<dbReference type="RefSeq" id="XP_040734057.1">
    <property type="nucleotide sequence ID" value="XM_040878042.1"/>
</dbReference>
<dbReference type="OrthoDB" id="20018at2759"/>
<evidence type="ECO:0000256" key="3">
    <source>
        <dbReference type="SAM" id="Coils"/>
    </source>
</evidence>
<evidence type="ECO:0000256" key="1">
    <source>
        <dbReference type="ARBA" id="ARBA00007133"/>
    </source>
</evidence>
<feature type="region of interest" description="Disordered" evidence="4">
    <location>
        <begin position="1"/>
        <end position="58"/>
    </location>
</feature>
<feature type="region of interest" description="Disordered" evidence="4">
    <location>
        <begin position="160"/>
        <end position="266"/>
    </location>
</feature>
<feature type="compositionally biased region" description="Acidic residues" evidence="4">
    <location>
        <begin position="164"/>
        <end position="173"/>
    </location>
</feature>
<sequence>MSAQQPGKERSTQSPPTHTSTPVTSPPVISASTTTTTYQPSSSSILSSPANQPQDPEAVRRTLEARTAFTASLHSVGETVSADLRARATDLHDNAAAIQKQEQELARHTAELSRQNDQWDKVVDGARQGLKEIGDVQNWAEMIERDLLVVEEVLRQVEGHAFGDDEEREDGEDREDRLRGEVEEEDGSLTEREDEDRNKVAQEPVDILDDVSSSASGITGTSATSGTMSESSGKSSPPDQGGERQQAKLIEDDGKKNAGGWWRWWW</sequence>
<evidence type="ECO:0000256" key="4">
    <source>
        <dbReference type="SAM" id="MobiDB-lite"/>
    </source>
</evidence>
<proteinExistence type="inferred from homology"/>
<dbReference type="GeneID" id="63794769"/>
<accession>A0A364L1D3</accession>
<reference evidence="5 6" key="1">
    <citation type="journal article" date="2017" name="Biotechnol. Biofuels">
        <title>Differential beta-glucosidase expression as a function of carbon source availability in Talaromyces amestolkiae: a genomic and proteomic approach.</title>
        <authorList>
            <person name="de Eugenio L.I."/>
            <person name="Mendez-Liter J.A."/>
            <person name="Nieto-Dominguez M."/>
            <person name="Alonso L."/>
            <person name="Gil-Munoz J."/>
            <person name="Barriuso J."/>
            <person name="Prieto A."/>
            <person name="Martinez M.J."/>
        </authorList>
    </citation>
    <scope>NUCLEOTIDE SEQUENCE [LARGE SCALE GENOMIC DNA]</scope>
    <source>
        <strain evidence="5 6">CIB</strain>
    </source>
</reference>
<dbReference type="EMBL" id="MIKG01000010">
    <property type="protein sequence ID" value="RAO69541.1"/>
    <property type="molecule type" value="Genomic_DNA"/>
</dbReference>
<comment type="similarity">
    <text evidence="1">Belongs to the BLOC1S1 family.</text>
</comment>
<evidence type="ECO:0000313" key="6">
    <source>
        <dbReference type="Proteomes" id="UP000249363"/>
    </source>
</evidence>
<dbReference type="PANTHER" id="PTHR13073:SF0">
    <property type="entry name" value="BIOGENESIS OF LYSOSOME-RELATED ORGANELLES COMPLEX 1 SUBUNIT 1"/>
    <property type="match status" value="1"/>
</dbReference>
<evidence type="ECO:0000313" key="5">
    <source>
        <dbReference type="EMBL" id="RAO69541.1"/>
    </source>
</evidence>
<dbReference type="AlphaFoldDB" id="A0A364L1D3"/>
<feature type="compositionally biased region" description="Basic and acidic residues" evidence="4">
    <location>
        <begin position="241"/>
        <end position="256"/>
    </location>
</feature>
<keyword evidence="6" id="KW-1185">Reference proteome</keyword>
<protein>
    <recommendedName>
        <fullName evidence="2">Biogenesis of lysosome-related organelles complex 1 subunit 1</fullName>
    </recommendedName>
</protein>
<feature type="compositionally biased region" description="Low complexity" evidence="4">
    <location>
        <begin position="212"/>
        <end position="236"/>
    </location>
</feature>
<dbReference type="InterPro" id="IPR009395">
    <property type="entry name" value="BLOC1S1"/>
</dbReference>
<keyword evidence="3" id="KW-0175">Coiled coil</keyword>
<feature type="compositionally biased region" description="Basic and acidic residues" evidence="4">
    <location>
        <begin position="189"/>
        <end position="200"/>
    </location>
</feature>
<dbReference type="Pfam" id="PF06320">
    <property type="entry name" value="GCN5L1"/>
    <property type="match status" value="1"/>
</dbReference>
<dbReference type="STRING" id="1196081.A0A364L1D3"/>
<comment type="caution">
    <text evidence="5">The sequence shown here is derived from an EMBL/GenBank/DDBJ whole genome shotgun (WGS) entry which is preliminary data.</text>
</comment>
<dbReference type="GO" id="GO:0016197">
    <property type="term" value="P:endosomal transport"/>
    <property type="evidence" value="ECO:0007669"/>
    <property type="project" value="TreeGrafter"/>
</dbReference>
<dbReference type="GO" id="GO:0031083">
    <property type="term" value="C:BLOC-1 complex"/>
    <property type="evidence" value="ECO:0007669"/>
    <property type="project" value="InterPro"/>
</dbReference>
<dbReference type="Proteomes" id="UP000249363">
    <property type="component" value="Unassembled WGS sequence"/>
</dbReference>
<organism evidence="5 6">
    <name type="scientific">Talaromyces amestolkiae</name>
    <dbReference type="NCBI Taxonomy" id="1196081"/>
    <lineage>
        <taxon>Eukaryota</taxon>
        <taxon>Fungi</taxon>
        <taxon>Dikarya</taxon>
        <taxon>Ascomycota</taxon>
        <taxon>Pezizomycotina</taxon>
        <taxon>Eurotiomycetes</taxon>
        <taxon>Eurotiomycetidae</taxon>
        <taxon>Eurotiales</taxon>
        <taxon>Trichocomaceae</taxon>
        <taxon>Talaromyces</taxon>
        <taxon>Talaromyces sect. Talaromyces</taxon>
    </lineage>
</organism>